<dbReference type="GeneID" id="15614075"/>
<dbReference type="Proteomes" id="UP000792575">
    <property type="component" value="Genome"/>
</dbReference>
<evidence type="ECO:0000313" key="3">
    <source>
        <dbReference type="Proteomes" id="UP000792575"/>
    </source>
</evidence>
<evidence type="ECO:0000313" key="2">
    <source>
        <dbReference type="EMBL" id="CCU55467.1"/>
    </source>
</evidence>
<feature type="transmembrane region" description="Helical" evidence="1">
    <location>
        <begin position="126"/>
        <end position="146"/>
    </location>
</feature>
<accession>A0A916NWW2</accession>
<protein>
    <submittedName>
        <fullName evidence="2">Uncharacterized protein</fullName>
    </submittedName>
</protein>
<keyword evidence="1" id="KW-0472">Membrane</keyword>
<gene>
    <name evidence="2" type="ORF">AHEV_146</name>
</gene>
<dbReference type="RefSeq" id="YP_008003969.1">
    <property type="nucleotide sequence ID" value="NC_021247.1"/>
</dbReference>
<keyword evidence="1" id="KW-1133">Transmembrane helix</keyword>
<organism evidence="2 3">
    <name type="scientific">Adoxophyes honmai entomopoxvirus 'L'</name>
    <dbReference type="NCBI Taxonomy" id="1293540"/>
    <lineage>
        <taxon>Viruses</taxon>
        <taxon>Varidnaviria</taxon>
        <taxon>Bamfordvirae</taxon>
        <taxon>Nucleocytoviricota</taxon>
        <taxon>Pokkesviricetes</taxon>
        <taxon>Chitovirales</taxon>
        <taxon>Poxviridae</taxon>
        <taxon>Entomopoxvirinae</taxon>
        <taxon>Betaentomopoxvirus</taxon>
        <taxon>Betaentomopoxvirus ahonmai</taxon>
    </lineage>
</organism>
<sequence length="152" mass="18139">MDNKNPFLNITFSKPNYDIESYKEEPTYTNSSIKIDINTKKFQENNDLYINSHIINEHNNQYLDLIYNKIDCKNINNQEYDAEYNLNESNALNYYELDYGHPKIELKNIETTISNKNKKYLKLQNIIYSLLCILIILLLSLIIYLLHLLDIY</sequence>
<keyword evidence="3" id="KW-1185">Reference proteome</keyword>
<proteinExistence type="predicted"/>
<keyword evidence="1" id="KW-0812">Transmembrane</keyword>
<name>A0A916NWW2_9POXV</name>
<reference evidence="2" key="1">
    <citation type="journal article" date="2013" name="J. Virol.">
        <title>New Insights into the Evolution of Entomopoxvirinae from the Complete Genome Sequences of Four Entomopoxviruses Infecting Adoxophyes honmai, Choristoneura biennis, Choristoneura rosaceana, and Mythimna separata.</title>
        <authorList>
            <person name="Theze J."/>
            <person name="Takatsuka J."/>
            <person name="Li Z."/>
            <person name="Gallais J."/>
            <person name="Doucet D."/>
            <person name="Arif B."/>
            <person name="Nakai M."/>
            <person name="Herniou E.A."/>
        </authorList>
    </citation>
    <scope>NUCLEOTIDE SEQUENCE</scope>
    <source>
        <strain evidence="2">Tokyo</strain>
    </source>
</reference>
<dbReference type="EMBL" id="HF679131">
    <property type="protein sequence ID" value="CCU55467.1"/>
    <property type="molecule type" value="Genomic_DNA"/>
</dbReference>
<evidence type="ECO:0000256" key="1">
    <source>
        <dbReference type="SAM" id="Phobius"/>
    </source>
</evidence>
<dbReference type="KEGG" id="vg:15614075"/>